<name>A0A0A9C4F1_ARUDO</name>
<accession>A0A0A9C4F1</accession>
<organism evidence="2">
    <name type="scientific">Arundo donax</name>
    <name type="common">Giant reed</name>
    <name type="synonym">Donax arundinaceus</name>
    <dbReference type="NCBI Taxonomy" id="35708"/>
    <lineage>
        <taxon>Eukaryota</taxon>
        <taxon>Viridiplantae</taxon>
        <taxon>Streptophyta</taxon>
        <taxon>Embryophyta</taxon>
        <taxon>Tracheophyta</taxon>
        <taxon>Spermatophyta</taxon>
        <taxon>Magnoliopsida</taxon>
        <taxon>Liliopsida</taxon>
        <taxon>Poales</taxon>
        <taxon>Poaceae</taxon>
        <taxon>PACMAD clade</taxon>
        <taxon>Arundinoideae</taxon>
        <taxon>Arundineae</taxon>
        <taxon>Arundo</taxon>
    </lineage>
</organism>
<protein>
    <submittedName>
        <fullName evidence="2">Uncharacterized protein</fullName>
    </submittedName>
</protein>
<reference evidence="2" key="2">
    <citation type="journal article" date="2015" name="Data Brief">
        <title>Shoot transcriptome of the giant reed, Arundo donax.</title>
        <authorList>
            <person name="Barrero R.A."/>
            <person name="Guerrero F.D."/>
            <person name="Moolhuijzen P."/>
            <person name="Goolsby J.A."/>
            <person name="Tidwell J."/>
            <person name="Bellgard S.E."/>
            <person name="Bellgard M.I."/>
        </authorList>
    </citation>
    <scope>NUCLEOTIDE SEQUENCE</scope>
    <source>
        <tissue evidence="2">Shoot tissue taken approximately 20 cm above the soil surface</tissue>
    </source>
</reference>
<evidence type="ECO:0000256" key="1">
    <source>
        <dbReference type="SAM" id="MobiDB-lite"/>
    </source>
</evidence>
<sequence>MSPSLIGESSPAYASGAAVEENAVEL</sequence>
<reference evidence="2" key="1">
    <citation type="submission" date="2014-09" db="EMBL/GenBank/DDBJ databases">
        <authorList>
            <person name="Magalhaes I.L.F."/>
            <person name="Oliveira U."/>
            <person name="Santos F.R."/>
            <person name="Vidigal T.H.D.A."/>
            <person name="Brescovit A.D."/>
            <person name="Santos A.J."/>
        </authorList>
    </citation>
    <scope>NUCLEOTIDE SEQUENCE</scope>
    <source>
        <tissue evidence="2">Shoot tissue taken approximately 20 cm above the soil surface</tissue>
    </source>
</reference>
<proteinExistence type="predicted"/>
<feature type="region of interest" description="Disordered" evidence="1">
    <location>
        <begin position="1"/>
        <end position="26"/>
    </location>
</feature>
<dbReference type="AlphaFoldDB" id="A0A0A9C4F1"/>
<evidence type="ECO:0000313" key="2">
    <source>
        <dbReference type="EMBL" id="JAD70461.1"/>
    </source>
</evidence>
<dbReference type="EMBL" id="GBRH01227434">
    <property type="protein sequence ID" value="JAD70461.1"/>
    <property type="molecule type" value="Transcribed_RNA"/>
</dbReference>